<reference evidence="2 3" key="1">
    <citation type="submission" date="2020-06" db="EMBL/GenBank/DDBJ databases">
        <authorList>
            <person name="Li R."/>
            <person name="Bekaert M."/>
        </authorList>
    </citation>
    <scope>NUCLEOTIDE SEQUENCE [LARGE SCALE GENOMIC DNA]</scope>
    <source>
        <strain evidence="3">wild</strain>
    </source>
</reference>
<evidence type="ECO:0000259" key="1">
    <source>
        <dbReference type="PROSITE" id="PS50878"/>
    </source>
</evidence>
<feature type="domain" description="Reverse transcriptase" evidence="1">
    <location>
        <begin position="1"/>
        <end position="182"/>
    </location>
</feature>
<dbReference type="InterPro" id="IPR000477">
    <property type="entry name" value="RT_dom"/>
</dbReference>
<proteinExistence type="predicted"/>
<sequence>MLNHLPNNVEENTIIVSFDVVSLYTNIPHKYGIEAINYWIEKYKTELPSRINKEIILIEGLRFILQNNYFMFDNQMYRQKSGTAMGTKVAPTYANLVMGYLEIQMYQRSQRKFGHLFYKFLMKNWKRYLDDCFILLNHSSDMLIEFKDLLNEINENIQFTMEYNSNQLPFLDILIIKNGTNIETDIFYKPTDSKQYLHVIQNILGSIYNIT</sequence>
<evidence type="ECO:0000313" key="2">
    <source>
        <dbReference type="EMBL" id="CAC5415568.1"/>
    </source>
</evidence>
<keyword evidence="3" id="KW-1185">Reference proteome</keyword>
<dbReference type="OrthoDB" id="6128308at2759"/>
<dbReference type="PANTHER" id="PTHR21301">
    <property type="entry name" value="REVERSE TRANSCRIPTASE"/>
    <property type="match status" value="1"/>
</dbReference>
<dbReference type="Pfam" id="PF00078">
    <property type="entry name" value="RVT_1"/>
    <property type="match status" value="1"/>
</dbReference>
<dbReference type="Proteomes" id="UP000507470">
    <property type="component" value="Unassembled WGS sequence"/>
</dbReference>
<gene>
    <name evidence="2" type="ORF">MCOR_48258</name>
</gene>
<name>A0A6J8E670_MYTCO</name>
<dbReference type="PROSITE" id="PS50878">
    <property type="entry name" value="RT_POL"/>
    <property type="match status" value="1"/>
</dbReference>
<organism evidence="2 3">
    <name type="scientific">Mytilus coruscus</name>
    <name type="common">Sea mussel</name>
    <dbReference type="NCBI Taxonomy" id="42192"/>
    <lineage>
        <taxon>Eukaryota</taxon>
        <taxon>Metazoa</taxon>
        <taxon>Spiralia</taxon>
        <taxon>Lophotrochozoa</taxon>
        <taxon>Mollusca</taxon>
        <taxon>Bivalvia</taxon>
        <taxon>Autobranchia</taxon>
        <taxon>Pteriomorphia</taxon>
        <taxon>Mytilida</taxon>
        <taxon>Mytiloidea</taxon>
        <taxon>Mytilidae</taxon>
        <taxon>Mytilinae</taxon>
        <taxon>Mytilus</taxon>
    </lineage>
</organism>
<protein>
    <recommendedName>
        <fullName evidence="1">Reverse transcriptase domain-containing protein</fullName>
    </recommendedName>
</protein>
<accession>A0A6J8E670</accession>
<dbReference type="PANTHER" id="PTHR21301:SF10">
    <property type="entry name" value="REVERSE TRANSCRIPTASE DOMAIN-CONTAINING PROTEIN"/>
    <property type="match status" value="1"/>
</dbReference>
<dbReference type="AlphaFoldDB" id="A0A6J8E670"/>
<evidence type="ECO:0000313" key="3">
    <source>
        <dbReference type="Proteomes" id="UP000507470"/>
    </source>
</evidence>
<dbReference type="EMBL" id="CACVKT020008449">
    <property type="protein sequence ID" value="CAC5415568.1"/>
    <property type="molecule type" value="Genomic_DNA"/>
</dbReference>